<gene>
    <name evidence="2" type="ORF">K431DRAFT_24552</name>
</gene>
<dbReference type="Proteomes" id="UP000799441">
    <property type="component" value="Unassembled WGS sequence"/>
</dbReference>
<proteinExistence type="predicted"/>
<dbReference type="AlphaFoldDB" id="A0A9P4QCV3"/>
<accession>A0A9P4QCV3</accession>
<protein>
    <submittedName>
        <fullName evidence="2">Uncharacterized protein</fullName>
    </submittedName>
</protein>
<evidence type="ECO:0000313" key="2">
    <source>
        <dbReference type="EMBL" id="KAF2723565.1"/>
    </source>
</evidence>
<dbReference type="EMBL" id="MU003776">
    <property type="protein sequence ID" value="KAF2723565.1"/>
    <property type="molecule type" value="Genomic_DNA"/>
</dbReference>
<comment type="caution">
    <text evidence="2">The sequence shown here is derived from an EMBL/GenBank/DDBJ whole genome shotgun (WGS) entry which is preliminary data.</text>
</comment>
<feature type="region of interest" description="Disordered" evidence="1">
    <location>
        <begin position="30"/>
        <end position="50"/>
    </location>
</feature>
<reference evidence="2" key="1">
    <citation type="journal article" date="2020" name="Stud. Mycol.">
        <title>101 Dothideomycetes genomes: a test case for predicting lifestyles and emergence of pathogens.</title>
        <authorList>
            <person name="Haridas S."/>
            <person name="Albert R."/>
            <person name="Binder M."/>
            <person name="Bloem J."/>
            <person name="Labutti K."/>
            <person name="Salamov A."/>
            <person name="Andreopoulos B."/>
            <person name="Baker S."/>
            <person name="Barry K."/>
            <person name="Bills G."/>
            <person name="Bluhm B."/>
            <person name="Cannon C."/>
            <person name="Castanera R."/>
            <person name="Culley D."/>
            <person name="Daum C."/>
            <person name="Ezra D."/>
            <person name="Gonzalez J."/>
            <person name="Henrissat B."/>
            <person name="Kuo A."/>
            <person name="Liang C."/>
            <person name="Lipzen A."/>
            <person name="Lutzoni F."/>
            <person name="Magnuson J."/>
            <person name="Mondo S."/>
            <person name="Nolan M."/>
            <person name="Ohm R."/>
            <person name="Pangilinan J."/>
            <person name="Park H.-J."/>
            <person name="Ramirez L."/>
            <person name="Alfaro M."/>
            <person name="Sun H."/>
            <person name="Tritt A."/>
            <person name="Yoshinaga Y."/>
            <person name="Zwiers L.-H."/>
            <person name="Turgeon B."/>
            <person name="Goodwin S."/>
            <person name="Spatafora J."/>
            <person name="Crous P."/>
            <person name="Grigoriev I."/>
        </authorList>
    </citation>
    <scope>NUCLEOTIDE SEQUENCE</scope>
    <source>
        <strain evidence="2">CBS 116435</strain>
    </source>
</reference>
<name>A0A9P4QCV3_9PEZI</name>
<evidence type="ECO:0000313" key="3">
    <source>
        <dbReference type="Proteomes" id="UP000799441"/>
    </source>
</evidence>
<evidence type="ECO:0000256" key="1">
    <source>
        <dbReference type="SAM" id="MobiDB-lite"/>
    </source>
</evidence>
<sequence length="177" mass="18883">MAIYSYIQNTHRPSRRLTTAQPYQTTQVPIPHILPSSSSKRQDVGGGKTSDATACMNVPAVLWPQARPSLEVEGESSDKKLAQFQDIMVPARSSANAYAAAAVKLPAYLLPVCSLDLCCRIRGGAVHLSTASVKAFDLEPLSCTAIEACTVPFCVVYSTHLIKPMCVTGLDSSQVAG</sequence>
<keyword evidence="3" id="KW-1185">Reference proteome</keyword>
<organism evidence="2 3">
    <name type="scientific">Polychaeton citri CBS 116435</name>
    <dbReference type="NCBI Taxonomy" id="1314669"/>
    <lineage>
        <taxon>Eukaryota</taxon>
        <taxon>Fungi</taxon>
        <taxon>Dikarya</taxon>
        <taxon>Ascomycota</taxon>
        <taxon>Pezizomycotina</taxon>
        <taxon>Dothideomycetes</taxon>
        <taxon>Dothideomycetidae</taxon>
        <taxon>Capnodiales</taxon>
        <taxon>Capnodiaceae</taxon>
        <taxon>Polychaeton</taxon>
    </lineage>
</organism>